<feature type="transmembrane region" description="Helical" evidence="9">
    <location>
        <begin position="350"/>
        <end position="367"/>
    </location>
</feature>
<comment type="caution">
    <text evidence="11">The sequence shown here is derived from an EMBL/GenBank/DDBJ whole genome shotgun (WGS) entry which is preliminary data.</text>
</comment>
<evidence type="ECO:0000313" key="11">
    <source>
        <dbReference type="EMBL" id="KAJ6225716.1"/>
    </source>
</evidence>
<keyword evidence="8" id="KW-0393">Immunoglobulin domain</keyword>
<evidence type="ECO:0000256" key="2">
    <source>
        <dbReference type="ARBA" id="ARBA00022475"/>
    </source>
</evidence>
<dbReference type="EMBL" id="JAPWDV010000001">
    <property type="protein sequence ID" value="KAJ6225716.1"/>
    <property type="molecule type" value="Genomic_DNA"/>
</dbReference>
<dbReference type="InterPro" id="IPR013783">
    <property type="entry name" value="Ig-like_fold"/>
</dbReference>
<dbReference type="GO" id="GO:0043005">
    <property type="term" value="C:neuron projection"/>
    <property type="evidence" value="ECO:0007669"/>
    <property type="project" value="TreeGrafter"/>
</dbReference>
<dbReference type="Proteomes" id="UP001142055">
    <property type="component" value="Chromosome 1"/>
</dbReference>
<dbReference type="InterPro" id="IPR013098">
    <property type="entry name" value="Ig_I-set"/>
</dbReference>
<dbReference type="Pfam" id="PF13927">
    <property type="entry name" value="Ig_3"/>
    <property type="match status" value="1"/>
</dbReference>
<keyword evidence="3" id="KW-0732">Signal</keyword>
<dbReference type="OMA" id="QLECRCE"/>
<dbReference type="InterPro" id="IPR003599">
    <property type="entry name" value="Ig_sub"/>
</dbReference>
<evidence type="ECO:0000256" key="9">
    <source>
        <dbReference type="SAM" id="Phobius"/>
    </source>
</evidence>
<keyword evidence="5 9" id="KW-0472">Membrane</keyword>
<dbReference type="FunFam" id="2.60.40.10:FF:000328">
    <property type="entry name" value="CLUMA_CG000981, isoform A"/>
    <property type="match status" value="1"/>
</dbReference>
<dbReference type="FunFam" id="2.60.40.10:FF:000032">
    <property type="entry name" value="palladin isoform X1"/>
    <property type="match status" value="1"/>
</dbReference>
<dbReference type="PANTHER" id="PTHR12231">
    <property type="entry name" value="CTX-RELATED TYPE I TRANSMEMBRANE PROTEIN"/>
    <property type="match status" value="1"/>
</dbReference>
<dbReference type="SUPFAM" id="SSF48726">
    <property type="entry name" value="Immunoglobulin"/>
    <property type="match status" value="3"/>
</dbReference>
<dbReference type="SMART" id="SM00408">
    <property type="entry name" value="IGc2"/>
    <property type="match status" value="3"/>
</dbReference>
<evidence type="ECO:0000256" key="7">
    <source>
        <dbReference type="ARBA" id="ARBA00023180"/>
    </source>
</evidence>
<dbReference type="PROSITE" id="PS50835">
    <property type="entry name" value="IG_LIKE"/>
    <property type="match status" value="2"/>
</dbReference>
<evidence type="ECO:0000256" key="6">
    <source>
        <dbReference type="ARBA" id="ARBA00023157"/>
    </source>
</evidence>
<evidence type="ECO:0000256" key="5">
    <source>
        <dbReference type="ARBA" id="ARBA00023136"/>
    </source>
</evidence>
<keyword evidence="4" id="KW-0677">Repeat</keyword>
<keyword evidence="9" id="KW-0812">Transmembrane</keyword>
<keyword evidence="7" id="KW-0325">Glycoprotein</keyword>
<dbReference type="AlphaFoldDB" id="A0A9Q0RTR5"/>
<evidence type="ECO:0000256" key="1">
    <source>
        <dbReference type="ARBA" id="ARBA00004236"/>
    </source>
</evidence>
<dbReference type="InterPro" id="IPR036179">
    <property type="entry name" value="Ig-like_dom_sf"/>
</dbReference>
<protein>
    <recommendedName>
        <fullName evidence="10">Ig-like domain-containing protein</fullName>
    </recommendedName>
</protein>
<dbReference type="PANTHER" id="PTHR12231:SF253">
    <property type="entry name" value="DPR-INTERACTING PROTEIN ETA, ISOFORM B-RELATED"/>
    <property type="match status" value="1"/>
</dbReference>
<dbReference type="Gene3D" id="2.60.40.10">
    <property type="entry name" value="Immunoglobulins"/>
    <property type="match status" value="3"/>
</dbReference>
<gene>
    <name evidence="11" type="ORF">RDWZM_004261</name>
</gene>
<evidence type="ECO:0000256" key="8">
    <source>
        <dbReference type="ARBA" id="ARBA00023319"/>
    </source>
</evidence>
<evidence type="ECO:0000259" key="10">
    <source>
        <dbReference type="PROSITE" id="PS50835"/>
    </source>
</evidence>
<evidence type="ECO:0000256" key="4">
    <source>
        <dbReference type="ARBA" id="ARBA00022737"/>
    </source>
</evidence>
<evidence type="ECO:0000313" key="12">
    <source>
        <dbReference type="Proteomes" id="UP001142055"/>
    </source>
</evidence>
<accession>A0A9Q0RTR5</accession>
<keyword evidence="12" id="KW-1185">Reference proteome</keyword>
<sequence length="369" mass="42001">MLNLTVPMGRDVTFECVVNNLGSYKIAWLKMDNDDTPVSEAEIISIQTQIVLNNSNSYQSQKELRYRVSHNNHRQWFLHIKQIKSSDRVAPSIDYNATSADISVDERHRLSIRCRAKGYPSPTIVWRREDNKEINLGLYGGKRYSANKVEGEFLNITQVTRDDMGAYLCIASNSVPPSVSKRIIVRVNFRPKIKVSNQLVGSIIGSDVQLECRCEASPTPATSWIRHDGQVLAPSNKYQLREEHDSYKTKMKLKIMSLDEKDFGSYKCVAKNTIGEKEGLVRLYEIAPPASTPSGGDPMWPTYIYSYQGRKNGFNRSNQNQNDDNKNYDYSDYQQAASTSTAALYRCNDNLMLLTLSFIITILITYIRC</sequence>
<name>A0A9Q0RTR5_BLOTA</name>
<dbReference type="Pfam" id="PF07679">
    <property type="entry name" value="I-set"/>
    <property type="match status" value="1"/>
</dbReference>
<keyword evidence="9" id="KW-1133">Transmembrane helix</keyword>
<dbReference type="InterPro" id="IPR003598">
    <property type="entry name" value="Ig_sub2"/>
</dbReference>
<organism evidence="11 12">
    <name type="scientific">Blomia tropicalis</name>
    <name type="common">Mite</name>
    <dbReference type="NCBI Taxonomy" id="40697"/>
    <lineage>
        <taxon>Eukaryota</taxon>
        <taxon>Metazoa</taxon>
        <taxon>Ecdysozoa</taxon>
        <taxon>Arthropoda</taxon>
        <taxon>Chelicerata</taxon>
        <taxon>Arachnida</taxon>
        <taxon>Acari</taxon>
        <taxon>Acariformes</taxon>
        <taxon>Sarcoptiformes</taxon>
        <taxon>Astigmata</taxon>
        <taxon>Glycyphagoidea</taxon>
        <taxon>Echimyopodidae</taxon>
        <taxon>Blomia</taxon>
    </lineage>
</organism>
<dbReference type="GO" id="GO:0005886">
    <property type="term" value="C:plasma membrane"/>
    <property type="evidence" value="ECO:0007669"/>
    <property type="project" value="UniProtKB-SubCell"/>
</dbReference>
<feature type="domain" description="Ig-like" evidence="10">
    <location>
        <begin position="91"/>
        <end position="180"/>
    </location>
</feature>
<dbReference type="InterPro" id="IPR051170">
    <property type="entry name" value="Neural/epithelial_adhesion"/>
</dbReference>
<proteinExistence type="predicted"/>
<reference evidence="11" key="1">
    <citation type="submission" date="2022-12" db="EMBL/GenBank/DDBJ databases">
        <title>Genome assemblies of Blomia tropicalis.</title>
        <authorList>
            <person name="Cui Y."/>
        </authorList>
    </citation>
    <scope>NUCLEOTIDE SEQUENCE</scope>
    <source>
        <tissue evidence="11">Adult mites</tissue>
    </source>
</reference>
<comment type="subcellular location">
    <subcellularLocation>
        <location evidence="1">Cell membrane</location>
    </subcellularLocation>
</comment>
<evidence type="ECO:0000256" key="3">
    <source>
        <dbReference type="ARBA" id="ARBA00022729"/>
    </source>
</evidence>
<dbReference type="InterPro" id="IPR007110">
    <property type="entry name" value="Ig-like_dom"/>
</dbReference>
<keyword evidence="2" id="KW-1003">Cell membrane</keyword>
<feature type="domain" description="Ig-like" evidence="10">
    <location>
        <begin position="191"/>
        <end position="287"/>
    </location>
</feature>
<keyword evidence="6" id="KW-1015">Disulfide bond</keyword>
<dbReference type="SMART" id="SM00409">
    <property type="entry name" value="IG"/>
    <property type="match status" value="2"/>
</dbReference>